<proteinExistence type="predicted"/>
<name>F0JHC8_9BACT</name>
<evidence type="ECO:0000256" key="2">
    <source>
        <dbReference type="ARBA" id="ARBA00022741"/>
    </source>
</evidence>
<dbReference type="OrthoDB" id="5453966at2"/>
<dbReference type="InterPro" id="IPR009875">
    <property type="entry name" value="PilZ_domain"/>
</dbReference>
<reference evidence="6 7" key="1">
    <citation type="journal article" date="2011" name="J. Bacteriol.">
        <title>Genome sequence of the mercury-methylating strain Desulfovibrio desulfuricans ND132.</title>
        <authorList>
            <person name="Brown S.D."/>
            <person name="Gilmour C.C."/>
            <person name="Kucken A.M."/>
            <person name="Wall J.D."/>
            <person name="Elias D.A."/>
            <person name="Brandt C.C."/>
            <person name="Podar M."/>
            <person name="Chertkov O."/>
            <person name="Held B."/>
            <person name="Bruce D.C."/>
            <person name="Detter J.C."/>
            <person name="Tapia R."/>
            <person name="Han C.S."/>
            <person name="Goodwin L.A."/>
            <person name="Cheng J.F."/>
            <person name="Pitluck S."/>
            <person name="Woyke T."/>
            <person name="Mikhailova N."/>
            <person name="Ivanova N.N."/>
            <person name="Han J."/>
            <person name="Lucas S."/>
            <person name="Lapidus A.L."/>
            <person name="Land M.L."/>
            <person name="Hauser L.J."/>
            <person name="Palumbo A.V."/>
        </authorList>
    </citation>
    <scope>NUCLEOTIDE SEQUENCE [LARGE SCALE GENOMIC DNA]</scope>
    <source>
        <strain evidence="6 7">ND132</strain>
    </source>
</reference>
<dbReference type="eggNOG" id="COG5581">
    <property type="taxonomic scope" value="Bacteria"/>
</dbReference>
<sequence>MPDKAQKETTASIAPAETKVLTMPGVQLRVSLGKDVVIRVPGADHSYRGRIVGFDPYDYLIASVRLPGRIRRQLALGGQMIVKYIHQGTIYGFRTTAYNTVTSPTSLVFFAYPSVIEKVELRRDTRTECNIDGALQAENGEYECLIVNISATGCKVSVRARARDPIARLKVGDTLVAIVNLGTEGTLKLPIVVRNIQREQGLHTIGAMFLDLNEAEEERIGNYLKRMRRLTRQPTGPAT</sequence>
<dbReference type="InterPro" id="IPR012349">
    <property type="entry name" value="Split_barrel_FMN-bd"/>
</dbReference>
<dbReference type="Pfam" id="PF12945">
    <property type="entry name" value="PilZNR"/>
    <property type="match status" value="1"/>
</dbReference>
<dbReference type="Pfam" id="PF07238">
    <property type="entry name" value="PilZ"/>
    <property type="match status" value="1"/>
</dbReference>
<dbReference type="KEGG" id="ddn:DND132_2037"/>
<protein>
    <submittedName>
        <fullName evidence="6">Type IV pilus assembly PilZ</fullName>
    </submittedName>
</protein>
<feature type="domain" description="Type III secretion system flagellar brake protein YcgR PilZN" evidence="5">
    <location>
        <begin position="33"/>
        <end position="113"/>
    </location>
</feature>
<dbReference type="Gene3D" id="2.40.10.220">
    <property type="entry name" value="predicted glycosyltransferase like domains"/>
    <property type="match status" value="1"/>
</dbReference>
<accession>F0JHC8</accession>
<keyword evidence="1" id="KW-0973">c-di-GMP</keyword>
<dbReference type="Proteomes" id="UP000007845">
    <property type="component" value="Chromosome"/>
</dbReference>
<organism evidence="6 7">
    <name type="scientific">Pseudodesulfovibrio mercurii</name>
    <dbReference type="NCBI Taxonomy" id="641491"/>
    <lineage>
        <taxon>Bacteria</taxon>
        <taxon>Pseudomonadati</taxon>
        <taxon>Thermodesulfobacteriota</taxon>
        <taxon>Desulfovibrionia</taxon>
        <taxon>Desulfovibrionales</taxon>
        <taxon>Desulfovibrionaceae</taxon>
    </lineage>
</organism>
<dbReference type="EMBL" id="CP003220">
    <property type="protein sequence ID" value="EGB15243.1"/>
    <property type="molecule type" value="Genomic_DNA"/>
</dbReference>
<dbReference type="AlphaFoldDB" id="F0JHC8"/>
<evidence type="ECO:0000256" key="1">
    <source>
        <dbReference type="ARBA" id="ARBA00022636"/>
    </source>
</evidence>
<evidence type="ECO:0000313" key="7">
    <source>
        <dbReference type="Proteomes" id="UP000007845"/>
    </source>
</evidence>
<dbReference type="HOGENOM" id="CLU_083565_0_0_7"/>
<keyword evidence="7" id="KW-1185">Reference proteome</keyword>
<evidence type="ECO:0000259" key="5">
    <source>
        <dbReference type="Pfam" id="PF12945"/>
    </source>
</evidence>
<dbReference type="STRING" id="641491.DND132_2037"/>
<dbReference type="SMR" id="F0JHC8"/>
<evidence type="ECO:0000313" key="6">
    <source>
        <dbReference type="EMBL" id="EGB15243.1"/>
    </source>
</evidence>
<dbReference type="GO" id="GO:0035438">
    <property type="term" value="F:cyclic-di-GMP binding"/>
    <property type="evidence" value="ECO:0007669"/>
    <property type="project" value="InterPro"/>
</dbReference>
<dbReference type="Gene3D" id="2.30.110.10">
    <property type="entry name" value="Electron Transport, Fmn-binding Protein, Chain A"/>
    <property type="match status" value="1"/>
</dbReference>
<keyword evidence="3" id="KW-0975">Bacterial flagellum</keyword>
<dbReference type="InterPro" id="IPR009926">
    <property type="entry name" value="T3SS_YcgR_PilZN"/>
</dbReference>
<keyword evidence="2" id="KW-0547">Nucleotide-binding</keyword>
<gene>
    <name evidence="6" type="ORF">DND132_2037</name>
</gene>
<evidence type="ECO:0000259" key="4">
    <source>
        <dbReference type="Pfam" id="PF07238"/>
    </source>
</evidence>
<dbReference type="RefSeq" id="WP_014322670.1">
    <property type="nucleotide sequence ID" value="NC_016803.1"/>
</dbReference>
<dbReference type="SUPFAM" id="SSF141371">
    <property type="entry name" value="PilZ domain-like"/>
    <property type="match status" value="2"/>
</dbReference>
<feature type="domain" description="PilZ" evidence="4">
    <location>
        <begin position="121"/>
        <end position="225"/>
    </location>
</feature>
<evidence type="ECO:0000256" key="3">
    <source>
        <dbReference type="ARBA" id="ARBA00023143"/>
    </source>
</evidence>